<proteinExistence type="predicted"/>
<evidence type="ECO:0000256" key="2">
    <source>
        <dbReference type="ARBA" id="ARBA00022448"/>
    </source>
</evidence>
<feature type="transmembrane region" description="Helical" evidence="8">
    <location>
        <begin position="281"/>
        <end position="308"/>
    </location>
</feature>
<gene>
    <name evidence="9" type="ORF">VPNG_05415</name>
</gene>
<evidence type="ECO:0000256" key="5">
    <source>
        <dbReference type="ARBA" id="ARBA00022989"/>
    </source>
</evidence>
<feature type="transmembrane region" description="Helical" evidence="8">
    <location>
        <begin position="419"/>
        <end position="442"/>
    </location>
</feature>
<dbReference type="Pfam" id="PF13520">
    <property type="entry name" value="AA_permease_2"/>
    <property type="match status" value="1"/>
</dbReference>
<evidence type="ECO:0000256" key="8">
    <source>
        <dbReference type="SAM" id="Phobius"/>
    </source>
</evidence>
<keyword evidence="6 8" id="KW-0472">Membrane</keyword>
<evidence type="ECO:0000256" key="1">
    <source>
        <dbReference type="ARBA" id="ARBA00004141"/>
    </source>
</evidence>
<keyword evidence="5 8" id="KW-1133">Transmembrane helix</keyword>
<feature type="compositionally biased region" description="Basic and acidic residues" evidence="7">
    <location>
        <begin position="1"/>
        <end position="10"/>
    </location>
</feature>
<sequence>MADTPEKKSAEAITDQPRPISNEINSSDADKALAAMGYKPVFKREFGLWSAFSFALSISGLYGTVMTTYSYPISAGGAASAVWCWAIAGVGAMCLALSISEVSSAYPTSGAMYFTIKYLAPERHVPVIAWIDGWLNLIGQICGSASSSYGASQMLLAAVSIGTDFTYYPTQGHIIGVMAALSIMHALVNCLNTAWLAKIARTYAIVHIGVLFACCVTLLVLQKNKNSAKYVFTEVNPDSGWSPPGFSFLFGFLSVAWTMTDYDAAAHIAEETKNPAITVPTAISSALGFTYVVGWLFNIVLAFCMGPLDLTSDDPSKNILASSISQPVVQIYYNVMGKGAAIFFAVAAFIIMNFVCITALQAGSRTIWAFSRDEMLPGSKVWYKIWKKTDTPVLAVWLYTLICILINLIGLGSEITIEAIFNVCAIALDWSYCIPILCKLFYGKFERGPWHLGVASPFINAWACLWTTFVSVIFLFPTVRPVTADTMNYAVVILAFLFLVSLGYWFIAGKKYYVGPRTNAHVVDGMVIAQPSESELHDGEKNISATDGVTVG</sequence>
<keyword evidence="3 8" id="KW-0812">Transmembrane</keyword>
<name>A0A423XBF1_9PEZI</name>
<dbReference type="AlphaFoldDB" id="A0A423XBF1"/>
<feature type="transmembrane region" description="Helical" evidence="8">
    <location>
        <begin position="77"/>
        <end position="99"/>
    </location>
</feature>
<dbReference type="NCBIfam" id="TIGR00907">
    <property type="entry name" value="2A0304"/>
    <property type="match status" value="1"/>
</dbReference>
<dbReference type="STRING" id="1230097.A0A423XBF1"/>
<feature type="transmembrane region" description="Helical" evidence="8">
    <location>
        <begin position="454"/>
        <end position="476"/>
    </location>
</feature>
<feature type="transmembrane region" description="Helical" evidence="8">
    <location>
        <begin position="173"/>
        <end position="191"/>
    </location>
</feature>
<comment type="subcellular location">
    <subcellularLocation>
        <location evidence="1">Membrane</location>
        <topology evidence="1">Multi-pass membrane protein</topology>
    </subcellularLocation>
</comment>
<protein>
    <recommendedName>
        <fullName evidence="11">Amino acid permease/ SLC12A domain-containing protein</fullName>
    </recommendedName>
</protein>
<dbReference type="PANTHER" id="PTHR45649">
    <property type="entry name" value="AMINO-ACID PERMEASE BAT1"/>
    <property type="match status" value="1"/>
</dbReference>
<dbReference type="OrthoDB" id="10054429at2759"/>
<dbReference type="Proteomes" id="UP000285146">
    <property type="component" value="Unassembled WGS sequence"/>
</dbReference>
<organism evidence="9 10">
    <name type="scientific">Cytospora leucostoma</name>
    <dbReference type="NCBI Taxonomy" id="1230097"/>
    <lineage>
        <taxon>Eukaryota</taxon>
        <taxon>Fungi</taxon>
        <taxon>Dikarya</taxon>
        <taxon>Ascomycota</taxon>
        <taxon>Pezizomycotina</taxon>
        <taxon>Sordariomycetes</taxon>
        <taxon>Sordariomycetidae</taxon>
        <taxon>Diaporthales</taxon>
        <taxon>Cytosporaceae</taxon>
        <taxon>Cytospora</taxon>
    </lineage>
</organism>
<evidence type="ECO:0000256" key="4">
    <source>
        <dbReference type="ARBA" id="ARBA00022970"/>
    </source>
</evidence>
<feature type="transmembrane region" description="Helical" evidence="8">
    <location>
        <begin position="46"/>
        <end position="65"/>
    </location>
</feature>
<keyword evidence="4" id="KW-0029">Amino-acid transport</keyword>
<feature type="transmembrane region" description="Helical" evidence="8">
    <location>
        <begin position="340"/>
        <end position="362"/>
    </location>
</feature>
<evidence type="ECO:0008006" key="11">
    <source>
        <dbReference type="Google" id="ProtNLM"/>
    </source>
</evidence>
<feature type="region of interest" description="Disordered" evidence="7">
    <location>
        <begin position="1"/>
        <end position="24"/>
    </location>
</feature>
<evidence type="ECO:0000256" key="6">
    <source>
        <dbReference type="ARBA" id="ARBA00023136"/>
    </source>
</evidence>
<reference evidence="9 10" key="1">
    <citation type="submission" date="2015-09" db="EMBL/GenBank/DDBJ databases">
        <title>Host preference determinants of Valsa canker pathogens revealed by comparative genomics.</title>
        <authorList>
            <person name="Yin Z."/>
            <person name="Huang L."/>
        </authorList>
    </citation>
    <scope>NUCLEOTIDE SEQUENCE [LARGE SCALE GENOMIC DNA]</scope>
    <source>
        <strain evidence="9 10">SXYLt</strain>
    </source>
</reference>
<accession>A0A423XBF1</accession>
<feature type="transmembrane region" description="Helical" evidence="8">
    <location>
        <begin position="393"/>
        <end position="413"/>
    </location>
</feature>
<keyword evidence="10" id="KW-1185">Reference proteome</keyword>
<evidence type="ECO:0000313" key="9">
    <source>
        <dbReference type="EMBL" id="ROW13311.1"/>
    </source>
</evidence>
<dbReference type="PANTHER" id="PTHR45649:SF9">
    <property type="entry name" value="AMINO-ACID PERMEASE 2"/>
    <property type="match status" value="1"/>
</dbReference>
<dbReference type="Gene3D" id="1.20.1740.10">
    <property type="entry name" value="Amino acid/polyamine transporter I"/>
    <property type="match status" value="1"/>
</dbReference>
<keyword evidence="2" id="KW-0813">Transport</keyword>
<dbReference type="InterPro" id="IPR002293">
    <property type="entry name" value="AA/rel_permease1"/>
</dbReference>
<dbReference type="EMBL" id="LKEB01000020">
    <property type="protein sequence ID" value="ROW13311.1"/>
    <property type="molecule type" value="Genomic_DNA"/>
</dbReference>
<dbReference type="GO" id="GO:0016020">
    <property type="term" value="C:membrane"/>
    <property type="evidence" value="ECO:0007669"/>
    <property type="project" value="UniProtKB-SubCell"/>
</dbReference>
<dbReference type="InParanoid" id="A0A423XBF1"/>
<feature type="transmembrane region" description="Helical" evidence="8">
    <location>
        <begin position="488"/>
        <end position="507"/>
    </location>
</feature>
<dbReference type="GO" id="GO:0006865">
    <property type="term" value="P:amino acid transport"/>
    <property type="evidence" value="ECO:0007669"/>
    <property type="project" value="UniProtKB-KW"/>
</dbReference>
<dbReference type="PIRSF" id="PIRSF006060">
    <property type="entry name" value="AA_transporter"/>
    <property type="match status" value="1"/>
</dbReference>
<dbReference type="InterPro" id="IPR004756">
    <property type="entry name" value="AA_permease"/>
</dbReference>
<feature type="transmembrane region" description="Helical" evidence="8">
    <location>
        <begin position="203"/>
        <end position="221"/>
    </location>
</feature>
<evidence type="ECO:0000256" key="7">
    <source>
        <dbReference type="SAM" id="MobiDB-lite"/>
    </source>
</evidence>
<dbReference type="GO" id="GO:0022857">
    <property type="term" value="F:transmembrane transporter activity"/>
    <property type="evidence" value="ECO:0007669"/>
    <property type="project" value="InterPro"/>
</dbReference>
<comment type="caution">
    <text evidence="9">The sequence shown here is derived from an EMBL/GenBank/DDBJ whole genome shotgun (WGS) entry which is preliminary data.</text>
</comment>
<evidence type="ECO:0000313" key="10">
    <source>
        <dbReference type="Proteomes" id="UP000285146"/>
    </source>
</evidence>
<evidence type="ECO:0000256" key="3">
    <source>
        <dbReference type="ARBA" id="ARBA00022692"/>
    </source>
</evidence>